<keyword evidence="2" id="KW-0697">Rotamase</keyword>
<evidence type="ECO:0000256" key="2">
    <source>
        <dbReference type="PROSITE-ProRule" id="PRU00278"/>
    </source>
</evidence>
<dbReference type="AlphaFoldDB" id="C6BV71"/>
<keyword evidence="1 3" id="KW-0732">Signal</keyword>
<dbReference type="SUPFAM" id="SSF54534">
    <property type="entry name" value="FKBP-like"/>
    <property type="match status" value="1"/>
</dbReference>
<dbReference type="Pfam" id="PF13624">
    <property type="entry name" value="SurA_N_3"/>
    <property type="match status" value="1"/>
</dbReference>
<dbReference type="InterPro" id="IPR050280">
    <property type="entry name" value="OMP_Chaperone_SurA"/>
</dbReference>
<dbReference type="KEGG" id="dsa:Desal_1986"/>
<dbReference type="PANTHER" id="PTHR47637">
    <property type="entry name" value="CHAPERONE SURA"/>
    <property type="match status" value="1"/>
</dbReference>
<dbReference type="Gene3D" id="1.10.4030.10">
    <property type="entry name" value="Porin chaperone SurA, peptide-binding domain"/>
    <property type="match status" value="1"/>
</dbReference>
<gene>
    <name evidence="5" type="ordered locus">Desal_1986</name>
</gene>
<reference evidence="5 6" key="1">
    <citation type="submission" date="2009-06" db="EMBL/GenBank/DDBJ databases">
        <title>Complete sequence of Desulfovibrio salexigens DSM 2638.</title>
        <authorList>
            <consortium name="US DOE Joint Genome Institute"/>
            <person name="Lucas S."/>
            <person name="Copeland A."/>
            <person name="Lapidus A."/>
            <person name="Glavina del Rio T."/>
            <person name="Tice H."/>
            <person name="Bruce D."/>
            <person name="Goodwin L."/>
            <person name="Pitluck S."/>
            <person name="Munk A.C."/>
            <person name="Brettin T."/>
            <person name="Detter J.C."/>
            <person name="Han C."/>
            <person name="Tapia R."/>
            <person name="Larimer F."/>
            <person name="Land M."/>
            <person name="Hauser L."/>
            <person name="Kyrpides N."/>
            <person name="Anderson I."/>
            <person name="Wall J.D."/>
            <person name="Arkin A.P."/>
            <person name="Dehal P."/>
            <person name="Chivian D."/>
            <person name="Giles B."/>
            <person name="Hazen T.C."/>
        </authorList>
    </citation>
    <scope>NUCLEOTIDE SEQUENCE [LARGE SCALE GENOMIC DNA]</scope>
    <source>
        <strain evidence="6">ATCC 14822 / DSM 2638 / NCIMB 8403 / VKM B-1763</strain>
    </source>
</reference>
<dbReference type="InterPro" id="IPR027304">
    <property type="entry name" value="Trigger_fact/SurA_dom_sf"/>
</dbReference>
<proteinExistence type="predicted"/>
<dbReference type="PROSITE" id="PS50198">
    <property type="entry name" value="PPIC_PPIASE_2"/>
    <property type="match status" value="1"/>
</dbReference>
<keyword evidence="2" id="KW-0413">Isomerase</keyword>
<dbReference type="EMBL" id="CP001649">
    <property type="protein sequence ID" value="ACS80046.1"/>
    <property type="molecule type" value="Genomic_DNA"/>
</dbReference>
<dbReference type="STRING" id="526222.Desal_1986"/>
<evidence type="ECO:0000259" key="4">
    <source>
        <dbReference type="PROSITE" id="PS50198"/>
    </source>
</evidence>
<evidence type="ECO:0000313" key="5">
    <source>
        <dbReference type="EMBL" id="ACS80046.1"/>
    </source>
</evidence>
<protein>
    <submittedName>
        <fullName evidence="5">SurA domain protein</fullName>
    </submittedName>
</protein>
<organism evidence="5 6">
    <name type="scientific">Maridesulfovibrio salexigens (strain ATCC 14822 / DSM 2638 / NCIMB 8403 / VKM B-1763)</name>
    <name type="common">Desulfovibrio salexigens</name>
    <dbReference type="NCBI Taxonomy" id="526222"/>
    <lineage>
        <taxon>Bacteria</taxon>
        <taxon>Pseudomonadati</taxon>
        <taxon>Thermodesulfobacteriota</taxon>
        <taxon>Desulfovibrionia</taxon>
        <taxon>Desulfovibrionales</taxon>
        <taxon>Desulfovibrionaceae</taxon>
        <taxon>Maridesulfovibrio</taxon>
    </lineage>
</organism>
<dbReference type="eggNOG" id="COG0760">
    <property type="taxonomic scope" value="Bacteria"/>
</dbReference>
<dbReference type="Proteomes" id="UP000002601">
    <property type="component" value="Chromosome"/>
</dbReference>
<dbReference type="GO" id="GO:0003755">
    <property type="term" value="F:peptidyl-prolyl cis-trans isomerase activity"/>
    <property type="evidence" value="ECO:0007669"/>
    <property type="project" value="UniProtKB-KW"/>
</dbReference>
<feature type="signal peptide" evidence="3">
    <location>
        <begin position="1"/>
        <end position="22"/>
    </location>
</feature>
<evidence type="ECO:0000256" key="1">
    <source>
        <dbReference type="ARBA" id="ARBA00022729"/>
    </source>
</evidence>
<accession>C6BV71</accession>
<evidence type="ECO:0000313" key="6">
    <source>
        <dbReference type="Proteomes" id="UP000002601"/>
    </source>
</evidence>
<dbReference type="RefSeq" id="WP_015851862.1">
    <property type="nucleotide sequence ID" value="NC_012881.1"/>
</dbReference>
<feature type="chain" id="PRO_5007911683" evidence="3">
    <location>
        <begin position="23"/>
        <end position="312"/>
    </location>
</feature>
<keyword evidence="6" id="KW-1185">Reference proteome</keyword>
<dbReference type="PANTHER" id="PTHR47637:SF1">
    <property type="entry name" value="CHAPERONE SURA"/>
    <property type="match status" value="1"/>
</dbReference>
<feature type="domain" description="PpiC" evidence="4">
    <location>
        <begin position="177"/>
        <end position="267"/>
    </location>
</feature>
<dbReference type="HOGENOM" id="CLU_034646_5_0_7"/>
<name>C6BV71_MARSD</name>
<dbReference type="SUPFAM" id="SSF109998">
    <property type="entry name" value="Triger factor/SurA peptide-binding domain-like"/>
    <property type="match status" value="1"/>
</dbReference>
<dbReference type="Pfam" id="PF00639">
    <property type="entry name" value="Rotamase"/>
    <property type="match status" value="1"/>
</dbReference>
<sequence length="312" mass="35043">MKRIIAGFLASMIIGSASFATAEEKVVDGIVAVVNGEVVTMYELNRKLAPIMKQFDGKSLSAVEAEQLKRVRQQILDRFINEIIIDQESKRLKVDVSAQDVDNEVKAIKEKSNLSDEDFERQLELQKTNLAAFKEKIGKDIRKHRLLSYKVKSKVVVTDDEIKAAWNSTRTDQGEVAKSVHLKLILFPENVSADQVREQIVAGETTFEEAADKYTTGPGSGSGGDLGVLEWNDLAQTWHEALTGLKPGGISQPFEVQSFKALLKLDSYVNTEAASFEDSKQEIYQKLYRQKQDELFADFIKKLREKAVIELK</sequence>
<evidence type="ECO:0000256" key="3">
    <source>
        <dbReference type="SAM" id="SignalP"/>
    </source>
</evidence>
<dbReference type="Gene3D" id="3.10.50.40">
    <property type="match status" value="1"/>
</dbReference>
<dbReference type="InterPro" id="IPR000297">
    <property type="entry name" value="PPIase_PpiC"/>
</dbReference>
<dbReference type="InterPro" id="IPR046357">
    <property type="entry name" value="PPIase_dom_sf"/>
</dbReference>